<sequence precursor="true">MKPPSLLFLLVGLAIWTGPAIGWAEDADGDAKNLPPIFVSSVGGPTGLKAYASGEWGEVSVVVGNRTQEPQVVQATVQIKGSEELRFSRDVLVPARSVRHSTIPIRLPEQLPPNAQLEILGHVAADARIPKAEFDGIVRLVSPSDTAYIQDHPISLEPSEPHLDFAYEAALALRAANGLDRRMMLCSERMLPSSYEGWDAVGSVILSGNRLAENPAARQALREWLSKGGCMWIQADKTSIDTIRLLLGSAVSIEQVDQVAIHDFAIQHASKDFQGDPTEVLLEQPVQFKRVIAEGVEVIYQIDGWPALMKAKVGLGEVYFSMLEGRGLIRPRRSEDPPAKNQQFHADYIGLEPLREVAIGMRPREIPEVVPVDVRAAYVTERIGYKIPSRGFVVGVLLGFCGLIGVAGVGLSYAGWREHLLWVTLATAGLATATVVAMGVASHHAVPATASSFQVVEVLPEMDEIATTGSIASYQPKLAAANMSSNGSTRLDPQSPRLAGKIRNIVWTDTNRWRWDKTIMPTGVQLFQFDRYQTLSQPVTATAAFGPQGLTGVVNADALRGTGRTEPVRLVDGVLVFPRSQPLAANLTPEGNFSAGIDDLLPPNEFFSSTFVDSTQRQRRAIYQAWYDSYQARLDSTSYLIGWTESLGSGLIWDEDVNVIGGALVAIPLTIQRTAPGTNISLPGSTLQVQSVVSKSGRSNTFENATSRWIFPYGRSARNRLRFQLPAEALPLRVDSASLFLDCSIPSRTLTIEVIEGEQRRTIVERANQSGKLTFDLAGPTPLKLDPEGGLTIEFTIGESPPTDDKAQQASNTWSIRTMRLDVSGTTMQSAEVEPQR</sequence>
<dbReference type="Proteomes" id="UP000320672">
    <property type="component" value="Chromosome"/>
</dbReference>
<feature type="transmembrane region" description="Helical" evidence="1">
    <location>
        <begin position="420"/>
        <end position="441"/>
    </location>
</feature>
<keyword evidence="1" id="KW-0812">Transmembrane</keyword>
<name>A0A517MC46_9BACT</name>
<accession>A0A517MC46</accession>
<organism evidence="3 4">
    <name type="scientific">Roseimaritima multifibrata</name>
    <dbReference type="NCBI Taxonomy" id="1930274"/>
    <lineage>
        <taxon>Bacteria</taxon>
        <taxon>Pseudomonadati</taxon>
        <taxon>Planctomycetota</taxon>
        <taxon>Planctomycetia</taxon>
        <taxon>Pirellulales</taxon>
        <taxon>Pirellulaceae</taxon>
        <taxon>Roseimaritima</taxon>
    </lineage>
</organism>
<feature type="transmembrane region" description="Helical" evidence="1">
    <location>
        <begin position="392"/>
        <end position="413"/>
    </location>
</feature>
<keyword evidence="4" id="KW-1185">Reference proteome</keyword>
<proteinExistence type="predicted"/>
<evidence type="ECO:0000313" key="3">
    <source>
        <dbReference type="EMBL" id="QDS92452.1"/>
    </source>
</evidence>
<evidence type="ECO:0000256" key="1">
    <source>
        <dbReference type="SAM" id="Phobius"/>
    </source>
</evidence>
<feature type="signal peptide" evidence="2">
    <location>
        <begin position="1"/>
        <end position="24"/>
    </location>
</feature>
<dbReference type="EMBL" id="CP036262">
    <property type="protein sequence ID" value="QDS92452.1"/>
    <property type="molecule type" value="Genomic_DNA"/>
</dbReference>
<keyword evidence="2" id="KW-0732">Signal</keyword>
<dbReference type="AlphaFoldDB" id="A0A517MC46"/>
<keyword evidence="1" id="KW-0472">Membrane</keyword>
<reference evidence="3 4" key="1">
    <citation type="submission" date="2019-02" db="EMBL/GenBank/DDBJ databases">
        <title>Deep-cultivation of Planctomycetes and their phenomic and genomic characterization uncovers novel biology.</title>
        <authorList>
            <person name="Wiegand S."/>
            <person name="Jogler M."/>
            <person name="Boedeker C."/>
            <person name="Pinto D."/>
            <person name="Vollmers J."/>
            <person name="Rivas-Marin E."/>
            <person name="Kohn T."/>
            <person name="Peeters S.H."/>
            <person name="Heuer A."/>
            <person name="Rast P."/>
            <person name="Oberbeckmann S."/>
            <person name="Bunk B."/>
            <person name="Jeske O."/>
            <person name="Meyerdierks A."/>
            <person name="Storesund J.E."/>
            <person name="Kallscheuer N."/>
            <person name="Luecker S."/>
            <person name="Lage O.M."/>
            <person name="Pohl T."/>
            <person name="Merkel B.J."/>
            <person name="Hornburger P."/>
            <person name="Mueller R.-W."/>
            <person name="Bruemmer F."/>
            <person name="Labrenz M."/>
            <person name="Spormann A.M."/>
            <person name="Op den Camp H."/>
            <person name="Overmann J."/>
            <person name="Amann R."/>
            <person name="Jetten M.S.M."/>
            <person name="Mascher T."/>
            <person name="Medema M.H."/>
            <person name="Devos D.P."/>
            <person name="Kaster A.-K."/>
            <person name="Ovreas L."/>
            <person name="Rohde M."/>
            <person name="Galperin M.Y."/>
            <person name="Jogler C."/>
        </authorList>
    </citation>
    <scope>NUCLEOTIDE SEQUENCE [LARGE SCALE GENOMIC DNA]</scope>
    <source>
        <strain evidence="3 4">FF011L</strain>
    </source>
</reference>
<feature type="chain" id="PRO_5022204787" evidence="2">
    <location>
        <begin position="25"/>
        <end position="837"/>
    </location>
</feature>
<protein>
    <submittedName>
        <fullName evidence="3">Uncharacterized protein</fullName>
    </submittedName>
</protein>
<gene>
    <name evidence="3" type="ORF">FF011L_11950</name>
</gene>
<dbReference type="KEGG" id="rml:FF011L_11950"/>
<evidence type="ECO:0000313" key="4">
    <source>
        <dbReference type="Proteomes" id="UP000320672"/>
    </source>
</evidence>
<keyword evidence="1" id="KW-1133">Transmembrane helix</keyword>
<evidence type="ECO:0000256" key="2">
    <source>
        <dbReference type="SAM" id="SignalP"/>
    </source>
</evidence>